<evidence type="ECO:0000256" key="2">
    <source>
        <dbReference type="SAM" id="Phobius"/>
    </source>
</evidence>
<feature type="transmembrane region" description="Helical" evidence="2">
    <location>
        <begin position="139"/>
        <end position="160"/>
    </location>
</feature>
<dbReference type="PANTHER" id="PTHR11206">
    <property type="entry name" value="MULTIDRUG RESISTANCE PROTEIN"/>
    <property type="match status" value="1"/>
</dbReference>
<proteinExistence type="inferred from homology"/>
<evidence type="ECO:0008006" key="5">
    <source>
        <dbReference type="Google" id="ProtNLM"/>
    </source>
</evidence>
<keyword evidence="2" id="KW-1133">Transmembrane helix</keyword>
<dbReference type="GO" id="GO:0042910">
    <property type="term" value="F:xenobiotic transmembrane transporter activity"/>
    <property type="evidence" value="ECO:0007669"/>
    <property type="project" value="InterPro"/>
</dbReference>
<dbReference type="EMBL" id="MU004188">
    <property type="protein sequence ID" value="KAF2496097.1"/>
    <property type="molecule type" value="Genomic_DNA"/>
</dbReference>
<feature type="transmembrane region" description="Helical" evidence="2">
    <location>
        <begin position="100"/>
        <end position="119"/>
    </location>
</feature>
<feature type="transmembrane region" description="Helical" evidence="2">
    <location>
        <begin position="42"/>
        <end position="62"/>
    </location>
</feature>
<keyword evidence="2" id="KW-0812">Transmembrane</keyword>
<name>A0A6A6QYG3_9PEZI</name>
<dbReference type="InterPro" id="IPR002528">
    <property type="entry name" value="MATE_fam"/>
</dbReference>
<feature type="transmembrane region" description="Helical" evidence="2">
    <location>
        <begin position="6"/>
        <end position="30"/>
    </location>
</feature>
<dbReference type="Proteomes" id="UP000799750">
    <property type="component" value="Unassembled WGS sequence"/>
</dbReference>
<dbReference type="GO" id="GO:0015297">
    <property type="term" value="F:antiporter activity"/>
    <property type="evidence" value="ECO:0007669"/>
    <property type="project" value="InterPro"/>
</dbReference>
<feature type="transmembrane region" description="Helical" evidence="2">
    <location>
        <begin position="213"/>
        <end position="233"/>
    </location>
</feature>
<organism evidence="3 4">
    <name type="scientific">Lophium mytilinum</name>
    <dbReference type="NCBI Taxonomy" id="390894"/>
    <lineage>
        <taxon>Eukaryota</taxon>
        <taxon>Fungi</taxon>
        <taxon>Dikarya</taxon>
        <taxon>Ascomycota</taxon>
        <taxon>Pezizomycotina</taxon>
        <taxon>Dothideomycetes</taxon>
        <taxon>Pleosporomycetidae</taxon>
        <taxon>Mytilinidiales</taxon>
        <taxon>Mytilinidiaceae</taxon>
        <taxon>Lophium</taxon>
    </lineage>
</organism>
<keyword evidence="2" id="KW-0472">Membrane</keyword>
<dbReference type="OrthoDB" id="2126698at2759"/>
<accession>A0A6A6QYG3</accession>
<protein>
    <recommendedName>
        <fullName evidence="5">Mate-domain-containing protein</fullName>
    </recommendedName>
</protein>
<evidence type="ECO:0000313" key="4">
    <source>
        <dbReference type="Proteomes" id="UP000799750"/>
    </source>
</evidence>
<evidence type="ECO:0000256" key="1">
    <source>
        <dbReference type="ARBA" id="ARBA00010199"/>
    </source>
</evidence>
<dbReference type="AlphaFoldDB" id="A0A6A6QYG3"/>
<dbReference type="GO" id="GO:0016020">
    <property type="term" value="C:membrane"/>
    <property type="evidence" value="ECO:0007669"/>
    <property type="project" value="InterPro"/>
</dbReference>
<dbReference type="Pfam" id="PF01554">
    <property type="entry name" value="MatE"/>
    <property type="match status" value="1"/>
</dbReference>
<keyword evidence="4" id="KW-1185">Reference proteome</keyword>
<evidence type="ECO:0000313" key="3">
    <source>
        <dbReference type="EMBL" id="KAF2496097.1"/>
    </source>
</evidence>
<reference evidence="3" key="1">
    <citation type="journal article" date="2020" name="Stud. Mycol.">
        <title>101 Dothideomycetes genomes: a test case for predicting lifestyles and emergence of pathogens.</title>
        <authorList>
            <person name="Haridas S."/>
            <person name="Albert R."/>
            <person name="Binder M."/>
            <person name="Bloem J."/>
            <person name="Labutti K."/>
            <person name="Salamov A."/>
            <person name="Andreopoulos B."/>
            <person name="Baker S."/>
            <person name="Barry K."/>
            <person name="Bills G."/>
            <person name="Bluhm B."/>
            <person name="Cannon C."/>
            <person name="Castanera R."/>
            <person name="Culley D."/>
            <person name="Daum C."/>
            <person name="Ezra D."/>
            <person name="Gonzalez J."/>
            <person name="Henrissat B."/>
            <person name="Kuo A."/>
            <person name="Liang C."/>
            <person name="Lipzen A."/>
            <person name="Lutzoni F."/>
            <person name="Magnuson J."/>
            <person name="Mondo S."/>
            <person name="Nolan M."/>
            <person name="Ohm R."/>
            <person name="Pangilinan J."/>
            <person name="Park H.-J."/>
            <person name="Ramirez L."/>
            <person name="Alfaro M."/>
            <person name="Sun H."/>
            <person name="Tritt A."/>
            <person name="Yoshinaga Y."/>
            <person name="Zwiers L.-H."/>
            <person name="Turgeon B."/>
            <person name="Goodwin S."/>
            <person name="Spatafora J."/>
            <person name="Crous P."/>
            <person name="Grigoriev I."/>
        </authorList>
    </citation>
    <scope>NUCLEOTIDE SEQUENCE</scope>
    <source>
        <strain evidence="3">CBS 269.34</strain>
    </source>
</reference>
<gene>
    <name evidence="3" type="ORF">BU16DRAFT_617592</name>
</gene>
<comment type="similarity">
    <text evidence="1">Belongs to the multi antimicrobial extrusion (MATE) (TC 2.A.66.1) family.</text>
</comment>
<sequence>MAIASYGFMFFSCTGTMVAIGGATALDTLCGQALTSTNNPTILGLFLQQCIVILLLIFGLLITPIWLLSGRLFIALGQDFEILAMMAARLDNDSIGAQSILKSSSLLLTTISLGLSVAASHRIANFLGANRGSLAPTAITASYLLAFLTGAIEFAVIMLARRHYGYPFTRSPSVATKTARVLPLMAAFQVLDLSNGAAGGVLRGAGKNHLSGACNFVAYYGVGLTTGYLFWFQRGWGLFGLWAGIIAGSGALLLLQTACIMRISWDELGREVSKRHQP</sequence>
<feature type="transmembrane region" description="Helical" evidence="2">
    <location>
        <begin position="239"/>
        <end position="265"/>
    </location>
</feature>